<reference evidence="2" key="1">
    <citation type="submission" date="2020-05" db="EMBL/GenBank/DDBJ databases">
        <title>Phylogenomic resolution of chytrid fungi.</title>
        <authorList>
            <person name="Stajich J.E."/>
            <person name="Amses K."/>
            <person name="Simmons R."/>
            <person name="Seto K."/>
            <person name="Myers J."/>
            <person name="Bonds A."/>
            <person name="Quandt C.A."/>
            <person name="Barry K."/>
            <person name="Liu P."/>
            <person name="Grigoriev I."/>
            <person name="Longcore J.E."/>
            <person name="James T.Y."/>
        </authorList>
    </citation>
    <scope>NUCLEOTIDE SEQUENCE</scope>
    <source>
        <strain evidence="2">JEL0513</strain>
    </source>
</reference>
<accession>A0AAD5XAX1</accession>
<feature type="compositionally biased region" description="Polar residues" evidence="1">
    <location>
        <begin position="331"/>
        <end position="359"/>
    </location>
</feature>
<comment type="caution">
    <text evidence="2">The sequence shown here is derived from an EMBL/GenBank/DDBJ whole genome shotgun (WGS) entry which is preliminary data.</text>
</comment>
<proteinExistence type="predicted"/>
<organism evidence="2 3">
    <name type="scientific">Physocladia obscura</name>
    <dbReference type="NCBI Taxonomy" id="109957"/>
    <lineage>
        <taxon>Eukaryota</taxon>
        <taxon>Fungi</taxon>
        <taxon>Fungi incertae sedis</taxon>
        <taxon>Chytridiomycota</taxon>
        <taxon>Chytridiomycota incertae sedis</taxon>
        <taxon>Chytridiomycetes</taxon>
        <taxon>Chytridiales</taxon>
        <taxon>Chytriomycetaceae</taxon>
        <taxon>Physocladia</taxon>
    </lineage>
</organism>
<evidence type="ECO:0000256" key="1">
    <source>
        <dbReference type="SAM" id="MobiDB-lite"/>
    </source>
</evidence>
<evidence type="ECO:0000313" key="2">
    <source>
        <dbReference type="EMBL" id="KAJ3081627.1"/>
    </source>
</evidence>
<name>A0AAD5XAX1_9FUNG</name>
<evidence type="ECO:0008006" key="4">
    <source>
        <dbReference type="Google" id="ProtNLM"/>
    </source>
</evidence>
<dbReference type="EMBL" id="JADGJH010005198">
    <property type="protein sequence ID" value="KAJ3081627.1"/>
    <property type="molecule type" value="Genomic_DNA"/>
</dbReference>
<protein>
    <recommendedName>
        <fullName evidence="4">Nucleolus and neural progenitor protein-like N-terminal domain-containing protein</fullName>
    </recommendedName>
</protein>
<sequence length="400" mass="45136">MNVSKPDKFVTATAQSVRHFSLLIAKSQPVAFATDTAILGRILYKNKSQHKSSKLFAHATKVYRLLNRIDANANIRVIITKVLQSMNISTNPKKYVPKPTDKPPNPQLLAELLFAISNAHTLHKHVITATRAAYWFVLLMELSKYLFVPNIDSSSKAVAVQTYFLPLCMTLMAICARLHFLSQIIMKDLAFSYQALYTFAVKDFKISEIPRKDGRQYDVSQLPDCLLDGFHERFDYHRFTNDLFDDLANSNVLYNQINHYSGSDSEKVIPLTKQEAVPKKEELVSELDFFSSITAQTLNTSSVNDLNPKDFGKRKLDKVSANKTVDEPTPKRQTTNAIKSVNQGSVHKSQKTFNQSIGNTIMPKSKTVPTKSLIEKAITLQKEKQKKSKNSANEIDDIFG</sequence>
<keyword evidence="3" id="KW-1185">Reference proteome</keyword>
<evidence type="ECO:0000313" key="3">
    <source>
        <dbReference type="Proteomes" id="UP001211907"/>
    </source>
</evidence>
<feature type="compositionally biased region" description="Basic and acidic residues" evidence="1">
    <location>
        <begin position="320"/>
        <end position="330"/>
    </location>
</feature>
<dbReference type="AlphaFoldDB" id="A0AAD5XAX1"/>
<dbReference type="Proteomes" id="UP001211907">
    <property type="component" value="Unassembled WGS sequence"/>
</dbReference>
<gene>
    <name evidence="2" type="ORF">HK100_009841</name>
</gene>
<feature type="region of interest" description="Disordered" evidence="1">
    <location>
        <begin position="320"/>
        <end position="368"/>
    </location>
</feature>
<feature type="region of interest" description="Disordered" evidence="1">
    <location>
        <begin position="381"/>
        <end position="400"/>
    </location>
</feature>